<organism evidence="1 2">
    <name type="scientific">Niallia hominis</name>
    <dbReference type="NCBI Taxonomy" id="3133173"/>
    <lineage>
        <taxon>Bacteria</taxon>
        <taxon>Bacillati</taxon>
        <taxon>Bacillota</taxon>
        <taxon>Bacilli</taxon>
        <taxon>Bacillales</taxon>
        <taxon>Bacillaceae</taxon>
        <taxon>Niallia</taxon>
    </lineage>
</organism>
<dbReference type="RefSeq" id="WP_235252357.1">
    <property type="nucleotide sequence ID" value="NZ_JBBMFN010000011.1"/>
</dbReference>
<sequence length="64" mass="7055">MLTQTLFPAPIYQSIGNRIAEKKEANPSEIPLKDIGLLKKTAQQVESPTPISSILHGLLRTDLE</sequence>
<accession>A0ABV1EWA3</accession>
<dbReference type="Proteomes" id="UP001465426">
    <property type="component" value="Unassembled WGS sequence"/>
</dbReference>
<gene>
    <name evidence="1" type="ORF">WMO63_06695</name>
</gene>
<keyword evidence="2" id="KW-1185">Reference proteome</keyword>
<evidence type="ECO:0000313" key="2">
    <source>
        <dbReference type="Proteomes" id="UP001465426"/>
    </source>
</evidence>
<protein>
    <submittedName>
        <fullName evidence="1">Uncharacterized protein</fullName>
    </submittedName>
</protein>
<proteinExistence type="predicted"/>
<name>A0ABV1EWA3_9BACI</name>
<reference evidence="1 2" key="1">
    <citation type="submission" date="2024-03" db="EMBL/GenBank/DDBJ databases">
        <title>Human intestinal bacterial collection.</title>
        <authorList>
            <person name="Pauvert C."/>
            <person name="Hitch T.C.A."/>
            <person name="Clavel T."/>
        </authorList>
    </citation>
    <scope>NUCLEOTIDE SEQUENCE [LARGE SCALE GENOMIC DNA]</scope>
    <source>
        <strain evidence="1 2">CLA-SR-H024</strain>
    </source>
</reference>
<comment type="caution">
    <text evidence="1">The sequence shown here is derived from an EMBL/GenBank/DDBJ whole genome shotgun (WGS) entry which is preliminary data.</text>
</comment>
<evidence type="ECO:0000313" key="1">
    <source>
        <dbReference type="EMBL" id="MEQ2465356.1"/>
    </source>
</evidence>
<dbReference type="EMBL" id="JBBMFN010000011">
    <property type="protein sequence ID" value="MEQ2465356.1"/>
    <property type="molecule type" value="Genomic_DNA"/>
</dbReference>